<reference evidence="12 13" key="2">
    <citation type="submission" date="2019-02" db="EMBL/GenBank/DDBJ databases">
        <title>'Lichenibacterium ramalinii' gen. nov. sp. nov., 'Lichenibacterium minor' gen. nov. sp. nov.</title>
        <authorList>
            <person name="Pankratov T."/>
        </authorList>
    </citation>
    <scope>NUCLEOTIDE SEQUENCE [LARGE SCALE GENOMIC DNA]</scope>
    <source>
        <strain evidence="12 13">RmlP026</strain>
    </source>
</reference>
<evidence type="ECO:0000259" key="11">
    <source>
        <dbReference type="Pfam" id="PF26002"/>
    </source>
</evidence>
<keyword evidence="7 9" id="KW-1133">Transmembrane helix</keyword>
<keyword evidence="5 9" id="KW-0997">Cell inner membrane</keyword>
<dbReference type="InterPro" id="IPR010129">
    <property type="entry name" value="T1SS_HlyD"/>
</dbReference>
<dbReference type="SUPFAM" id="SSF111369">
    <property type="entry name" value="HlyD-like secretion proteins"/>
    <property type="match status" value="1"/>
</dbReference>
<feature type="transmembrane region" description="Helical" evidence="9">
    <location>
        <begin position="46"/>
        <end position="64"/>
    </location>
</feature>
<evidence type="ECO:0000313" key="13">
    <source>
        <dbReference type="Proteomes" id="UP000290759"/>
    </source>
</evidence>
<dbReference type="Pfam" id="PF26002">
    <property type="entry name" value="Beta-barrel_AprE"/>
    <property type="match status" value="1"/>
</dbReference>
<feature type="domain" description="AprE-like beta-barrel" evidence="11">
    <location>
        <begin position="351"/>
        <end position="403"/>
    </location>
</feature>
<evidence type="ECO:0000256" key="9">
    <source>
        <dbReference type="RuleBase" id="RU365093"/>
    </source>
</evidence>
<dbReference type="AlphaFoldDB" id="A0A4Q2U9N9"/>
<dbReference type="GO" id="GO:0005886">
    <property type="term" value="C:plasma membrane"/>
    <property type="evidence" value="ECO:0007669"/>
    <property type="project" value="UniProtKB-SubCell"/>
</dbReference>
<keyword evidence="3 9" id="KW-0813">Transport</keyword>
<evidence type="ECO:0000256" key="3">
    <source>
        <dbReference type="ARBA" id="ARBA00022448"/>
    </source>
</evidence>
<dbReference type="PANTHER" id="PTHR30386">
    <property type="entry name" value="MEMBRANE FUSION SUBUNIT OF EMRAB-TOLC MULTIDRUG EFFLUX PUMP"/>
    <property type="match status" value="1"/>
</dbReference>
<dbReference type="RefSeq" id="WP_129225226.1">
    <property type="nucleotide sequence ID" value="NZ_QYBB01000006.1"/>
</dbReference>
<feature type="domain" description="Multidrug resistance protein MdtA-like barrel-sandwich hybrid" evidence="10">
    <location>
        <begin position="84"/>
        <end position="345"/>
    </location>
</feature>
<keyword evidence="6 9" id="KW-0812">Transmembrane</keyword>
<evidence type="ECO:0000313" key="12">
    <source>
        <dbReference type="EMBL" id="RYC32648.1"/>
    </source>
</evidence>
<evidence type="ECO:0000256" key="2">
    <source>
        <dbReference type="ARBA" id="ARBA00009477"/>
    </source>
</evidence>
<protein>
    <recommendedName>
        <fullName evidence="9">Membrane fusion protein (MFP) family protein</fullName>
    </recommendedName>
</protein>
<evidence type="ECO:0000256" key="8">
    <source>
        <dbReference type="ARBA" id="ARBA00023136"/>
    </source>
</evidence>
<evidence type="ECO:0000256" key="4">
    <source>
        <dbReference type="ARBA" id="ARBA00022475"/>
    </source>
</evidence>
<dbReference type="PROSITE" id="PS00543">
    <property type="entry name" value="HLYD_FAMILY"/>
    <property type="match status" value="1"/>
</dbReference>
<comment type="caution">
    <text evidence="12">The sequence shown here is derived from an EMBL/GenBank/DDBJ whole genome shotgun (WGS) entry which is preliminary data.</text>
</comment>
<dbReference type="Pfam" id="PF25917">
    <property type="entry name" value="BSH_RND"/>
    <property type="match status" value="1"/>
</dbReference>
<comment type="similarity">
    <text evidence="2 9">Belongs to the membrane fusion protein (MFP) (TC 8.A.1) family.</text>
</comment>
<proteinExistence type="inferred from homology"/>
<dbReference type="NCBIfam" id="TIGR01843">
    <property type="entry name" value="type_I_hlyD"/>
    <property type="match status" value="1"/>
</dbReference>
<keyword evidence="8 9" id="KW-0472">Membrane</keyword>
<name>A0A4Q2U9N9_9HYPH</name>
<evidence type="ECO:0000256" key="7">
    <source>
        <dbReference type="ARBA" id="ARBA00022989"/>
    </source>
</evidence>
<accession>A0A4Q2U9N9</accession>
<dbReference type="Gene3D" id="2.40.50.100">
    <property type="match status" value="1"/>
</dbReference>
<dbReference type="InterPro" id="IPR058625">
    <property type="entry name" value="MdtA-like_BSH"/>
</dbReference>
<dbReference type="PRINTS" id="PR01490">
    <property type="entry name" value="RTXTOXIND"/>
</dbReference>
<organism evidence="12 13">
    <name type="scientific">Lichenibacterium minor</name>
    <dbReference type="NCBI Taxonomy" id="2316528"/>
    <lineage>
        <taxon>Bacteria</taxon>
        <taxon>Pseudomonadati</taxon>
        <taxon>Pseudomonadota</taxon>
        <taxon>Alphaproteobacteria</taxon>
        <taxon>Hyphomicrobiales</taxon>
        <taxon>Lichenihabitantaceae</taxon>
        <taxon>Lichenibacterium</taxon>
    </lineage>
</organism>
<dbReference type="GO" id="GO:0009306">
    <property type="term" value="P:protein secretion"/>
    <property type="evidence" value="ECO:0007669"/>
    <property type="project" value="InterPro"/>
</dbReference>
<comment type="subcellular location">
    <subcellularLocation>
        <location evidence="1 9">Cell inner membrane</location>
        <topology evidence="1 9">Single-pass membrane protein</topology>
    </subcellularLocation>
</comment>
<dbReference type="InterPro" id="IPR050739">
    <property type="entry name" value="MFP"/>
</dbReference>
<evidence type="ECO:0000256" key="5">
    <source>
        <dbReference type="ARBA" id="ARBA00022519"/>
    </source>
</evidence>
<dbReference type="InterPro" id="IPR006144">
    <property type="entry name" value="Secretion_HlyD_CS"/>
</dbReference>
<evidence type="ECO:0000256" key="1">
    <source>
        <dbReference type="ARBA" id="ARBA00004377"/>
    </source>
</evidence>
<gene>
    <name evidence="12" type="ORF">D3273_07945</name>
</gene>
<keyword evidence="13" id="KW-1185">Reference proteome</keyword>
<reference evidence="12 13" key="1">
    <citation type="submission" date="2018-12" db="EMBL/GenBank/DDBJ databases">
        <authorList>
            <person name="Grouzdev D.S."/>
            <person name="Krutkina M.S."/>
        </authorList>
    </citation>
    <scope>NUCLEOTIDE SEQUENCE [LARGE SCALE GENOMIC DNA]</scope>
    <source>
        <strain evidence="12 13">RmlP026</strain>
    </source>
</reference>
<dbReference type="Proteomes" id="UP000290759">
    <property type="component" value="Unassembled WGS sequence"/>
</dbReference>
<keyword evidence="4 9" id="KW-1003">Cell membrane</keyword>
<dbReference type="InterPro" id="IPR058982">
    <property type="entry name" value="Beta-barrel_AprE"/>
</dbReference>
<dbReference type="PANTHER" id="PTHR30386:SF27">
    <property type="entry name" value="MEMBRANE FUSION PROTEIN (MFP) FAMILY PROTEIN"/>
    <property type="match status" value="1"/>
</dbReference>
<dbReference type="OrthoDB" id="9810980at2"/>
<dbReference type="Gene3D" id="2.40.30.170">
    <property type="match status" value="1"/>
</dbReference>
<dbReference type="EMBL" id="QYBB01000006">
    <property type="protein sequence ID" value="RYC32648.1"/>
    <property type="molecule type" value="Genomic_DNA"/>
</dbReference>
<sequence length="487" mass="52588">MSTLPATTKPPKPPAPRRIRLSRGDHEFLPAALEILETPLSPVRSGMIVTICAFVLVALVWSWFGRVDIIATAQGKIQPVGRTKTVQPLETGKVAAIAAENGARVRAGDVLVRLDPGQAQADEATLQADVGSEKAEVLRRTTALMLAAKRALGPVPQIRFDADTSPAIAVREQRVLAQDVAQLASAVASLDGQVKEKTAERDRLKGTIDAQQLLVATLKERVDMRQTLEASKSESRAKVIDALELMQTQQATLASERGQVGEIEASLGRLARDIEKSYASFSAENAQKLADAERLMDENVEKLGKARLKTADMTLRSPIDGTVSGSTVTSVGQVLTVGEQVMQIVPVDSKLEVECYLPNSDIGFVRRDQQAVVKVDSFPFTDYGTIDGQVTRVAHDAIPQPDADQREQNPAAAAKEGGMFGGAQRFQNLVFPVTLTMDRTSMNSEGADVPLVPGMAVTVEIKTGTRRILSYLFSPILQVTTTAFRER</sequence>
<evidence type="ECO:0000256" key="6">
    <source>
        <dbReference type="ARBA" id="ARBA00022692"/>
    </source>
</evidence>
<evidence type="ECO:0000259" key="10">
    <source>
        <dbReference type="Pfam" id="PF25917"/>
    </source>
</evidence>